<dbReference type="GO" id="GO:0019867">
    <property type="term" value="C:outer membrane"/>
    <property type="evidence" value="ECO:0007669"/>
    <property type="project" value="InterPro"/>
</dbReference>
<feature type="compositionally biased region" description="Polar residues" evidence="1">
    <location>
        <begin position="97"/>
        <end position="117"/>
    </location>
</feature>
<organism evidence="4 5">
    <name type="scientific">Cardidatus Bartonella washoeensis 085-0475</name>
    <dbReference type="NCBI Taxonomy" id="1094564"/>
    <lineage>
        <taxon>Bacteria</taxon>
        <taxon>Pseudomonadati</taxon>
        <taxon>Pseudomonadota</taxon>
        <taxon>Alphaproteobacteria</taxon>
        <taxon>Hyphomicrobiales</taxon>
        <taxon>Bartonellaceae</taxon>
        <taxon>Bartonella</taxon>
    </lineage>
</organism>
<reference evidence="4 5" key="1">
    <citation type="submission" date="2012-03" db="EMBL/GenBank/DDBJ databases">
        <title>The Genome Sequence of Bartonella washoensis 085-0475.</title>
        <authorList>
            <consortium name="The Broad Institute Genome Sequencing Platform"/>
            <consortium name="The Broad Institute Genome Sequencing Center for Infectious Disease"/>
            <person name="Feldgarden M."/>
            <person name="Kirby J."/>
            <person name="Kosoy M."/>
            <person name="Birtles R."/>
            <person name="Probert W.S."/>
            <person name="Chiaraviglio L."/>
            <person name="Young S.K."/>
            <person name="Zeng Q."/>
            <person name="Gargeya S."/>
            <person name="Fitzgerald M."/>
            <person name="Haas B."/>
            <person name="Abouelleil A."/>
            <person name="Alvarado L."/>
            <person name="Arachchi H.M."/>
            <person name="Berlin A."/>
            <person name="Chapman S.B."/>
            <person name="Gearin G."/>
            <person name="Goldberg J."/>
            <person name="Griggs A."/>
            <person name="Gujja S."/>
            <person name="Hansen M."/>
            <person name="Heiman D."/>
            <person name="Howarth C."/>
            <person name="Larimer J."/>
            <person name="Lui A."/>
            <person name="MacDonald P.J.P."/>
            <person name="McCowen C."/>
            <person name="Montmayeur A."/>
            <person name="Murphy C."/>
            <person name="Neiman D."/>
            <person name="Pearson M."/>
            <person name="Priest M."/>
            <person name="Roberts A."/>
            <person name="Saif S."/>
            <person name="Shea T."/>
            <person name="Sisk P."/>
            <person name="Stolte C."/>
            <person name="Sykes S."/>
            <person name="Wortman J."/>
            <person name="Nusbaum C."/>
            <person name="Birren B."/>
        </authorList>
    </citation>
    <scope>NUCLEOTIDE SEQUENCE [LARGE SCALE GENOMIC DNA]</scope>
    <source>
        <strain evidence="4 5">085-0475</strain>
    </source>
</reference>
<evidence type="ECO:0000313" key="4">
    <source>
        <dbReference type="EMBL" id="EJF86853.1"/>
    </source>
</evidence>
<feature type="region of interest" description="Disordered" evidence="1">
    <location>
        <begin position="56"/>
        <end position="151"/>
    </location>
</feature>
<proteinExistence type="predicted"/>
<dbReference type="SUPFAM" id="SSF51126">
    <property type="entry name" value="Pectin lyase-like"/>
    <property type="match status" value="1"/>
</dbReference>
<dbReference type="NCBIfam" id="TIGR01414">
    <property type="entry name" value="autotrans_barl"/>
    <property type="match status" value="1"/>
</dbReference>
<gene>
    <name evidence="4" type="ORF">MCW_00076</name>
</gene>
<dbReference type="OrthoDB" id="7922675at2"/>
<protein>
    <submittedName>
        <fullName evidence="4">Outer membrane autotransporter barrel domain-containing protein</fullName>
    </submittedName>
</protein>
<feature type="signal peptide" evidence="2">
    <location>
        <begin position="1"/>
        <end position="24"/>
    </location>
</feature>
<feature type="compositionally biased region" description="Polar residues" evidence="1">
    <location>
        <begin position="57"/>
        <end position="85"/>
    </location>
</feature>
<dbReference type="InterPro" id="IPR006315">
    <property type="entry name" value="OM_autotransptr_brl_dom"/>
</dbReference>
<dbReference type="Gene3D" id="2.40.128.130">
    <property type="entry name" value="Autotransporter beta-domain"/>
    <property type="match status" value="1"/>
</dbReference>
<feature type="domain" description="Autotransporter" evidence="3">
    <location>
        <begin position="614"/>
        <end position="892"/>
    </location>
</feature>
<dbReference type="HOGENOM" id="CLU_007596_1_0_5"/>
<dbReference type="SUPFAM" id="SSF103515">
    <property type="entry name" value="Autotransporter"/>
    <property type="match status" value="1"/>
</dbReference>
<comment type="caution">
    <text evidence="4">The sequence shown here is derived from an EMBL/GenBank/DDBJ whole genome shotgun (WGS) entry which is preliminary data.</text>
</comment>
<dbReference type="RefSeq" id="WP_006924884.1">
    <property type="nucleotide sequence ID" value="NZ_JH725101.1"/>
</dbReference>
<dbReference type="SMART" id="SM00869">
    <property type="entry name" value="Autotransporter"/>
    <property type="match status" value="1"/>
</dbReference>
<evidence type="ECO:0000256" key="1">
    <source>
        <dbReference type="SAM" id="MobiDB-lite"/>
    </source>
</evidence>
<dbReference type="Gene3D" id="2.160.20.20">
    <property type="match status" value="1"/>
</dbReference>
<evidence type="ECO:0000259" key="3">
    <source>
        <dbReference type="PROSITE" id="PS51208"/>
    </source>
</evidence>
<dbReference type="Pfam" id="PF03797">
    <property type="entry name" value="Autotransporter"/>
    <property type="match status" value="1"/>
</dbReference>
<dbReference type="EMBL" id="AILX01000002">
    <property type="protein sequence ID" value="EJF86853.1"/>
    <property type="molecule type" value="Genomic_DNA"/>
</dbReference>
<feature type="chain" id="PRO_5003741463" evidence="2">
    <location>
        <begin position="25"/>
        <end position="892"/>
    </location>
</feature>
<name>J0ZFM3_9HYPH</name>
<dbReference type="AlphaFoldDB" id="J0ZFM3"/>
<keyword evidence="2" id="KW-0732">Signal</keyword>
<dbReference type="PATRIC" id="fig|1094564.3.peg.116"/>
<dbReference type="InterPro" id="IPR036709">
    <property type="entry name" value="Autotransporte_beta_dom_sf"/>
</dbReference>
<sequence>MKKSLLLYTVSGVFFCSYSSVSYALNATTLQPTSGHSTLEKHMFDNAKAGKRLKRMSSISTENGQPQTTELSSAQNDGDSATTTEAKSRRRPIVDSSPMNPTTKESPSSLRVSAQPPSKQPIPPGLPALAKPAAGEPELAQHKKPVQNENGNSAIEAHNGEIVTKHNVKIHDRFVAIDAQGENSTVKIMGGAVSSGFIALSASEGGNIDATAITVTTPLVGLLNMNGTINLKDSTVNVTGDHGAFGIVFHGIYSAAEGQDAHNAEDESDQIQGKGVVSKVMLKNTKLSAKEGVGIGIYGGAINSEVNLKDSEIEADTLLMTQKNVGNFPHILTLNADHSLLKGRVRTSEDSTTAFTLKNGTKWLLKANKKAIKNDDDSSNYAQFGNDNKLYSNLSMLNLQESTIMFDKPTNGHYQTLFVGSHPQQKDDTPNTPVVYSATGAAEIHLNSKWNDYAPVAEQETDRLVIGGDVSGTTVVHINLLEKEKDKERTKNASVLGEHMASLPASTHGISLIQVSGKANENSFKLAGDYMTIGASPYKYVLTAYAPGTSHASQNLFGKNDNHFWDFRLQRAALLPQVANYLVMPNALFSSGLADVNNQNMLLDNMRTTVFEPEDNKKKGIFLSTYSEKVTLFSNRDPLHYGYGADVNYNALQLGVVLAMLEGKDISTHFGLLGTYGKLAFTPREMEDCEKTTLDKWSLTAYSGIQHSSGIYVNTLLSYATVKGNVTTALIGNAAKLDGTKILNASATIGQKLATGIDGLMFEPQAQFVYQSLMFDILSDADGFEVDMSNPHQWLVRIGGRLTKNLPTIEEGNAVSFYGKLNVIRTFGDGKTIQIGDTFPLDPTGSSIESGFGVNAYLFQNIALYGDISYRKKLQKAGVSGTSFSGGISYRF</sequence>
<accession>J0ZFM3</accession>
<dbReference type="InterPro" id="IPR012332">
    <property type="entry name" value="Autotransporter_pectin_lyase_C"/>
</dbReference>
<evidence type="ECO:0000313" key="5">
    <source>
        <dbReference type="Proteomes" id="UP000002646"/>
    </source>
</evidence>
<dbReference type="InterPro" id="IPR011050">
    <property type="entry name" value="Pectin_lyase_fold/virulence"/>
</dbReference>
<dbReference type="Proteomes" id="UP000002646">
    <property type="component" value="Unassembled WGS sequence"/>
</dbReference>
<feature type="compositionally biased region" description="Low complexity" evidence="1">
    <location>
        <begin position="127"/>
        <end position="138"/>
    </location>
</feature>
<dbReference type="PROSITE" id="PS51208">
    <property type="entry name" value="AUTOTRANSPORTER"/>
    <property type="match status" value="1"/>
</dbReference>
<dbReference type="InterPro" id="IPR005546">
    <property type="entry name" value="Autotransporte_beta"/>
</dbReference>
<evidence type="ECO:0000256" key="2">
    <source>
        <dbReference type="SAM" id="SignalP"/>
    </source>
</evidence>